<sequence length="226" mass="24090">MAGDETSTEIIRVMIVDDHAIVRRGLLAYIDTVPTLHVIGEAADGQQAVTRMQQWQTLGEPMPHVVLMDLQMPHMGGVEATEAIVKAHPQVRVVALSSFGEVERVHAALAAGAAGYVLKDADPDEVATAIRAAAAGEVHLDSAVARQLTRRMAAPHVGLTSLTAREREILSLVAQGHSNRSIADSLVISERTARTHVSNVLAKLQLSSRTQAALLAIREGLISSPD</sequence>
<gene>
    <name evidence="6" type="ORF">DFQ14_10926</name>
</gene>
<evidence type="ECO:0000313" key="7">
    <source>
        <dbReference type="Proteomes" id="UP000253495"/>
    </source>
</evidence>
<dbReference type="Gene3D" id="3.40.50.2300">
    <property type="match status" value="1"/>
</dbReference>
<dbReference type="InterPro" id="IPR011006">
    <property type="entry name" value="CheY-like_superfamily"/>
</dbReference>
<evidence type="ECO:0000259" key="5">
    <source>
        <dbReference type="PROSITE" id="PS50110"/>
    </source>
</evidence>
<feature type="domain" description="HTH luxR-type" evidence="4">
    <location>
        <begin position="155"/>
        <end position="220"/>
    </location>
</feature>
<dbReference type="InterPro" id="IPR016032">
    <property type="entry name" value="Sig_transdc_resp-reg_C-effctor"/>
</dbReference>
<accession>A0A368VK73</accession>
<evidence type="ECO:0000259" key="4">
    <source>
        <dbReference type="PROSITE" id="PS50043"/>
    </source>
</evidence>
<dbReference type="GO" id="GO:0003677">
    <property type="term" value="F:DNA binding"/>
    <property type="evidence" value="ECO:0007669"/>
    <property type="project" value="UniProtKB-KW"/>
</dbReference>
<keyword evidence="7" id="KW-1185">Reference proteome</keyword>
<dbReference type="PRINTS" id="PR00038">
    <property type="entry name" value="HTHLUXR"/>
</dbReference>
<keyword evidence="1 3" id="KW-0597">Phosphoprotein</keyword>
<comment type="caution">
    <text evidence="6">The sequence shown here is derived from an EMBL/GenBank/DDBJ whole genome shotgun (WGS) entry which is preliminary data.</text>
</comment>
<dbReference type="SMART" id="SM00421">
    <property type="entry name" value="HTH_LUXR"/>
    <property type="match status" value="1"/>
</dbReference>
<dbReference type="RefSeq" id="WP_114453769.1">
    <property type="nucleotide sequence ID" value="NZ_QPJC01000009.1"/>
</dbReference>
<dbReference type="InterPro" id="IPR000792">
    <property type="entry name" value="Tscrpt_reg_LuxR_C"/>
</dbReference>
<dbReference type="EMBL" id="QPJC01000009">
    <property type="protein sequence ID" value="RCW40949.1"/>
    <property type="molecule type" value="Genomic_DNA"/>
</dbReference>
<dbReference type="SMART" id="SM00448">
    <property type="entry name" value="REC"/>
    <property type="match status" value="1"/>
</dbReference>
<keyword evidence="2" id="KW-0238">DNA-binding</keyword>
<dbReference type="AlphaFoldDB" id="A0A368VK73"/>
<evidence type="ECO:0000313" key="6">
    <source>
        <dbReference type="EMBL" id="RCW40949.1"/>
    </source>
</evidence>
<dbReference type="SUPFAM" id="SSF52172">
    <property type="entry name" value="CheY-like"/>
    <property type="match status" value="1"/>
</dbReference>
<dbReference type="OrthoDB" id="9808843at2"/>
<organism evidence="6 7">
    <name type="scientific">Halopolyspora algeriensis</name>
    <dbReference type="NCBI Taxonomy" id="1500506"/>
    <lineage>
        <taxon>Bacteria</taxon>
        <taxon>Bacillati</taxon>
        <taxon>Actinomycetota</taxon>
        <taxon>Actinomycetes</taxon>
        <taxon>Actinomycetes incertae sedis</taxon>
        <taxon>Halopolyspora</taxon>
    </lineage>
</organism>
<dbReference type="PROSITE" id="PS50110">
    <property type="entry name" value="RESPONSE_REGULATORY"/>
    <property type="match status" value="1"/>
</dbReference>
<evidence type="ECO:0000256" key="3">
    <source>
        <dbReference type="PROSITE-ProRule" id="PRU00169"/>
    </source>
</evidence>
<dbReference type="Proteomes" id="UP000253495">
    <property type="component" value="Unassembled WGS sequence"/>
</dbReference>
<reference evidence="6 7" key="1">
    <citation type="submission" date="2018-07" db="EMBL/GenBank/DDBJ databases">
        <title>Genomic Encyclopedia of Type Strains, Phase III (KMG-III): the genomes of soil and plant-associated and newly described type strains.</title>
        <authorList>
            <person name="Whitman W."/>
        </authorList>
    </citation>
    <scope>NUCLEOTIDE SEQUENCE [LARGE SCALE GENOMIC DNA]</scope>
    <source>
        <strain evidence="6 7">CECT 8575</strain>
    </source>
</reference>
<dbReference type="CDD" id="cd06170">
    <property type="entry name" value="LuxR_C_like"/>
    <property type="match status" value="1"/>
</dbReference>
<evidence type="ECO:0000256" key="1">
    <source>
        <dbReference type="ARBA" id="ARBA00022553"/>
    </source>
</evidence>
<dbReference type="Pfam" id="PF00072">
    <property type="entry name" value="Response_reg"/>
    <property type="match status" value="1"/>
</dbReference>
<dbReference type="GO" id="GO:0000160">
    <property type="term" value="P:phosphorelay signal transduction system"/>
    <property type="evidence" value="ECO:0007669"/>
    <property type="project" value="InterPro"/>
</dbReference>
<dbReference type="PROSITE" id="PS50043">
    <property type="entry name" value="HTH_LUXR_2"/>
    <property type="match status" value="1"/>
</dbReference>
<dbReference type="Pfam" id="PF00196">
    <property type="entry name" value="GerE"/>
    <property type="match status" value="1"/>
</dbReference>
<evidence type="ECO:0000256" key="2">
    <source>
        <dbReference type="ARBA" id="ARBA00023125"/>
    </source>
</evidence>
<name>A0A368VK73_9ACTN</name>
<dbReference type="InterPro" id="IPR039420">
    <property type="entry name" value="WalR-like"/>
</dbReference>
<protein>
    <submittedName>
        <fullName evidence="6">LuxR family two component transcriptional regulator</fullName>
    </submittedName>
</protein>
<proteinExistence type="predicted"/>
<dbReference type="InterPro" id="IPR001789">
    <property type="entry name" value="Sig_transdc_resp-reg_receiver"/>
</dbReference>
<dbReference type="CDD" id="cd17535">
    <property type="entry name" value="REC_NarL-like"/>
    <property type="match status" value="1"/>
</dbReference>
<dbReference type="SUPFAM" id="SSF46894">
    <property type="entry name" value="C-terminal effector domain of the bipartite response regulators"/>
    <property type="match status" value="1"/>
</dbReference>
<dbReference type="GO" id="GO:0006355">
    <property type="term" value="P:regulation of DNA-templated transcription"/>
    <property type="evidence" value="ECO:0007669"/>
    <property type="project" value="InterPro"/>
</dbReference>
<dbReference type="PANTHER" id="PTHR43214">
    <property type="entry name" value="TWO-COMPONENT RESPONSE REGULATOR"/>
    <property type="match status" value="1"/>
</dbReference>
<dbReference type="PANTHER" id="PTHR43214:SF43">
    <property type="entry name" value="TWO-COMPONENT RESPONSE REGULATOR"/>
    <property type="match status" value="1"/>
</dbReference>
<feature type="domain" description="Response regulatory" evidence="5">
    <location>
        <begin position="12"/>
        <end position="134"/>
    </location>
</feature>
<dbReference type="InterPro" id="IPR058245">
    <property type="entry name" value="NreC/VraR/RcsB-like_REC"/>
</dbReference>
<feature type="modified residue" description="4-aspartylphosphate" evidence="3">
    <location>
        <position position="69"/>
    </location>
</feature>